<dbReference type="InterPro" id="IPR035992">
    <property type="entry name" value="Ricin_B-like_lectins"/>
</dbReference>
<dbReference type="AlphaFoldDB" id="A0A3S5CWA3"/>
<organism evidence="3 4">
    <name type="scientific">Thermothielavioides terrestris</name>
    <dbReference type="NCBI Taxonomy" id="2587410"/>
    <lineage>
        <taxon>Eukaryota</taxon>
        <taxon>Fungi</taxon>
        <taxon>Dikarya</taxon>
        <taxon>Ascomycota</taxon>
        <taxon>Pezizomycotina</taxon>
        <taxon>Sordariomycetes</taxon>
        <taxon>Sordariomycetidae</taxon>
        <taxon>Sordariales</taxon>
        <taxon>Chaetomiaceae</taxon>
        <taxon>Thermothielavioides</taxon>
    </lineage>
</organism>
<evidence type="ECO:0000313" key="3">
    <source>
        <dbReference type="EMBL" id="SPQ20257.1"/>
    </source>
</evidence>
<protein>
    <submittedName>
        <fullName evidence="3">04f2b2d3-2006-42e8-b721-23e1a5c384cd</fullName>
    </submittedName>
</protein>
<name>A0A3S5CWA3_9PEZI</name>
<dbReference type="PROSITE" id="PS50231">
    <property type="entry name" value="RICIN_B_LECTIN"/>
    <property type="match status" value="1"/>
</dbReference>
<feature type="domain" description="Ricin B lectin" evidence="2">
    <location>
        <begin position="44"/>
        <end position="110"/>
    </location>
</feature>
<reference evidence="3 4" key="1">
    <citation type="submission" date="2018-04" db="EMBL/GenBank/DDBJ databases">
        <authorList>
            <person name="Huttner S."/>
            <person name="Dainat J."/>
        </authorList>
    </citation>
    <scope>NUCLEOTIDE SEQUENCE [LARGE SCALE GENOMIC DNA]</scope>
</reference>
<dbReference type="Proteomes" id="UP000289323">
    <property type="component" value="Unassembled WGS sequence"/>
</dbReference>
<dbReference type="InterPro" id="IPR000772">
    <property type="entry name" value="Ricin_B_lectin"/>
</dbReference>
<dbReference type="Gene3D" id="2.80.10.50">
    <property type="match status" value="1"/>
</dbReference>
<accession>A0A3S5CWA3</accession>
<evidence type="ECO:0000259" key="2">
    <source>
        <dbReference type="Pfam" id="PF00652"/>
    </source>
</evidence>
<dbReference type="Pfam" id="PF00652">
    <property type="entry name" value="Ricin_B_lectin"/>
    <property type="match status" value="1"/>
</dbReference>
<sequence>MLGTSVLLLALAATGLAQGTAPEGYRKVYISSSVNPKFVIVPKARTSGSTVVVKTLNNKPEQQWYVTDGTTKIQLVDSTLCLDGGPQSNWKDMGNIYVNECANGTDSQNWVLLGDGRIALEPTNKKECIDLQYMRATENNPVGLYGCAGLGNAGAGDKGINWPFINVTDSA</sequence>
<dbReference type="CDD" id="cd00161">
    <property type="entry name" value="beta-trefoil_Ricin-like"/>
    <property type="match status" value="1"/>
</dbReference>
<feature type="signal peptide" evidence="1">
    <location>
        <begin position="1"/>
        <end position="17"/>
    </location>
</feature>
<gene>
    <name evidence="3" type="ORF">TT172_LOCUS2676</name>
</gene>
<dbReference type="EMBL" id="OUUZ01000003">
    <property type="protein sequence ID" value="SPQ20257.1"/>
    <property type="molecule type" value="Genomic_DNA"/>
</dbReference>
<evidence type="ECO:0000256" key="1">
    <source>
        <dbReference type="SAM" id="SignalP"/>
    </source>
</evidence>
<keyword evidence="1" id="KW-0732">Signal</keyword>
<proteinExistence type="predicted"/>
<dbReference type="SUPFAM" id="SSF50370">
    <property type="entry name" value="Ricin B-like lectins"/>
    <property type="match status" value="1"/>
</dbReference>
<evidence type="ECO:0000313" key="4">
    <source>
        <dbReference type="Proteomes" id="UP000289323"/>
    </source>
</evidence>
<feature type="chain" id="PRO_5018678352" evidence="1">
    <location>
        <begin position="18"/>
        <end position="171"/>
    </location>
</feature>